<organism evidence="10 11">
    <name type="scientific">Thermogemmata fonticola</name>
    <dbReference type="NCBI Taxonomy" id="2755323"/>
    <lineage>
        <taxon>Bacteria</taxon>
        <taxon>Pseudomonadati</taxon>
        <taxon>Planctomycetota</taxon>
        <taxon>Planctomycetia</taxon>
        <taxon>Gemmatales</taxon>
        <taxon>Gemmataceae</taxon>
        <taxon>Thermogemmata</taxon>
    </lineage>
</organism>
<sequence>MAQLSPSSARQDMSVEDMIHLIEHAPPGPWPPGWAAWPNVNEAHRVMARRFADNLRPGRHAYPEERGIVIAGGGLKYFPSVWVNVHLVRHFGCELPIQLWYLGDGECDPYLKRLLKPLGVQCVDARKMEQEHPCRILCGWELKPYATLYSPFAQVLFLDADNGPVRDVTYLFDTPQFREHGAVFWPDYACWTLKPDVWQIFGMDWMVERAGQEVAFESGQYLIDKTRRWRELRMALWYAEHSDFVFRVVYGDKECFHLAWRFLGTEYAMPPKGPGWNQHTIVQYDFDGRIVFQHRCQDKWKLGGSNRRNNSLANEELCFNLVAELRQRWDGVLWHNPDPTAEEQQVIDELTGRRFLYRRVGYDERPMCLEAGHKVGEGAAECERRWDVNIDDGRAILTLSRLDRPTCHLERNGDGLWTGRWLEFERMPVELIPLEG</sequence>
<gene>
    <name evidence="10" type="ORF">H0921_00160</name>
</gene>
<dbReference type="Proteomes" id="UP000542342">
    <property type="component" value="Unassembled WGS sequence"/>
</dbReference>
<keyword evidence="8" id="KW-0472">Membrane</keyword>
<dbReference type="Pfam" id="PF11051">
    <property type="entry name" value="Mannosyl_trans3"/>
    <property type="match status" value="2"/>
</dbReference>
<evidence type="ECO:0000256" key="9">
    <source>
        <dbReference type="ARBA" id="ARBA00037847"/>
    </source>
</evidence>
<keyword evidence="7" id="KW-0333">Golgi apparatus</keyword>
<dbReference type="InterPro" id="IPR022751">
    <property type="entry name" value="Alpha_mannosyltransferase"/>
</dbReference>
<accession>A0A7V9AA60</accession>
<comment type="caution">
    <text evidence="10">The sequence shown here is derived from an EMBL/GenBank/DDBJ whole genome shotgun (WGS) entry which is preliminary data.</text>
</comment>
<dbReference type="InterPro" id="IPR029044">
    <property type="entry name" value="Nucleotide-diphossugar_trans"/>
</dbReference>
<evidence type="ECO:0000256" key="4">
    <source>
        <dbReference type="ARBA" id="ARBA00022692"/>
    </source>
</evidence>
<dbReference type="GO" id="GO:0046354">
    <property type="term" value="P:mannan biosynthetic process"/>
    <property type="evidence" value="ECO:0007669"/>
    <property type="project" value="TreeGrafter"/>
</dbReference>
<keyword evidence="6" id="KW-1133">Transmembrane helix</keyword>
<dbReference type="PANTHER" id="PTHR31646:SF1">
    <property type="entry name" value="ALPHA-1,2-MANNOSYLTRANSFERASE MNN2"/>
    <property type="match status" value="1"/>
</dbReference>
<dbReference type="EMBL" id="JACEFB010000001">
    <property type="protein sequence ID" value="MBA2224574.1"/>
    <property type="molecule type" value="Genomic_DNA"/>
</dbReference>
<evidence type="ECO:0000256" key="7">
    <source>
        <dbReference type="ARBA" id="ARBA00023034"/>
    </source>
</evidence>
<evidence type="ECO:0008006" key="12">
    <source>
        <dbReference type="Google" id="ProtNLM"/>
    </source>
</evidence>
<keyword evidence="11" id="KW-1185">Reference proteome</keyword>
<dbReference type="Gene3D" id="3.90.550.10">
    <property type="entry name" value="Spore Coat Polysaccharide Biosynthesis Protein SpsA, Chain A"/>
    <property type="match status" value="1"/>
</dbReference>
<dbReference type="SUPFAM" id="SSF53448">
    <property type="entry name" value="Nucleotide-diphospho-sugar transferases"/>
    <property type="match status" value="1"/>
</dbReference>
<dbReference type="GO" id="GO:0016020">
    <property type="term" value="C:membrane"/>
    <property type="evidence" value="ECO:0007669"/>
    <property type="project" value="UniProtKB-SubCell"/>
</dbReference>
<evidence type="ECO:0000256" key="6">
    <source>
        <dbReference type="ARBA" id="ARBA00022989"/>
    </source>
</evidence>
<proteinExistence type="predicted"/>
<keyword evidence="4" id="KW-0812">Transmembrane</keyword>
<keyword evidence="5" id="KW-0735">Signal-anchor</keyword>
<evidence type="ECO:0000256" key="2">
    <source>
        <dbReference type="ARBA" id="ARBA00004606"/>
    </source>
</evidence>
<reference evidence="10 11" key="1">
    <citation type="submission" date="2020-07" db="EMBL/GenBank/DDBJ databases">
        <title>Thermogemmata thermophila gen. nov., sp. nov., a novel moderate thermophilic planctomycete from a Kamchatka hot spring.</title>
        <authorList>
            <person name="Elcheninov A.G."/>
            <person name="Podosokorskaya O.A."/>
            <person name="Kovaleva O.L."/>
            <person name="Novikov A."/>
            <person name="Bonch-Osmolovskaya E.A."/>
            <person name="Toshchakov S.V."/>
            <person name="Kublanov I.V."/>
        </authorList>
    </citation>
    <scope>NUCLEOTIDE SEQUENCE [LARGE SCALE GENOMIC DNA]</scope>
    <source>
        <strain evidence="10 11">2918</strain>
    </source>
</reference>
<dbReference type="PANTHER" id="PTHR31646">
    <property type="entry name" value="ALPHA-1,2-MANNOSYLTRANSFERASE MNN2"/>
    <property type="match status" value="1"/>
</dbReference>
<dbReference type="RefSeq" id="WP_194536016.1">
    <property type="nucleotide sequence ID" value="NZ_JACEFB010000001.1"/>
</dbReference>
<evidence type="ECO:0000256" key="3">
    <source>
        <dbReference type="ARBA" id="ARBA00022679"/>
    </source>
</evidence>
<name>A0A7V9AA60_9BACT</name>
<keyword evidence="3" id="KW-0808">Transferase</keyword>
<evidence type="ECO:0000313" key="11">
    <source>
        <dbReference type="Proteomes" id="UP000542342"/>
    </source>
</evidence>
<protein>
    <recommendedName>
        <fullName evidence="12">Mannosyltransferase</fullName>
    </recommendedName>
</protein>
<evidence type="ECO:0000256" key="5">
    <source>
        <dbReference type="ARBA" id="ARBA00022968"/>
    </source>
</evidence>
<dbReference type="GO" id="GO:0012505">
    <property type="term" value="C:endomembrane system"/>
    <property type="evidence" value="ECO:0007669"/>
    <property type="project" value="UniProtKB-SubCell"/>
</dbReference>
<evidence type="ECO:0000256" key="1">
    <source>
        <dbReference type="ARBA" id="ARBA00004394"/>
    </source>
</evidence>
<dbReference type="GO" id="GO:0000026">
    <property type="term" value="F:alpha-1,2-mannosyltransferase activity"/>
    <property type="evidence" value="ECO:0007669"/>
    <property type="project" value="TreeGrafter"/>
</dbReference>
<evidence type="ECO:0000313" key="10">
    <source>
        <dbReference type="EMBL" id="MBA2224574.1"/>
    </source>
</evidence>
<evidence type="ECO:0000256" key="8">
    <source>
        <dbReference type="ARBA" id="ARBA00023136"/>
    </source>
</evidence>
<dbReference type="AlphaFoldDB" id="A0A7V9AA60"/>
<comment type="subcellular location">
    <subcellularLocation>
        <location evidence="9">Endomembrane system</location>
        <topology evidence="9">Single-pass membrane protein</topology>
    </subcellularLocation>
    <subcellularLocation>
        <location evidence="1">Golgi apparatus membrane</location>
    </subcellularLocation>
    <subcellularLocation>
        <location evidence="2">Membrane</location>
        <topology evidence="2">Single-pass type II membrane protein</topology>
    </subcellularLocation>
</comment>